<evidence type="ECO:0000313" key="3">
    <source>
        <dbReference type="Proteomes" id="UP000181997"/>
    </source>
</evidence>
<keyword evidence="3" id="KW-1185">Reference proteome</keyword>
<proteinExistence type="predicted"/>
<protein>
    <submittedName>
        <fullName evidence="2">Uncharacterized protein</fullName>
    </submittedName>
</protein>
<organism evidence="2 3">
    <name type="scientific">[Bacillus] enclensis</name>
    <dbReference type="NCBI Taxonomy" id="1402860"/>
    <lineage>
        <taxon>Bacteria</taxon>
        <taxon>Bacillati</taxon>
        <taxon>Bacillota</taxon>
        <taxon>Bacilli</taxon>
        <taxon>Bacillales</taxon>
        <taxon>Bacillaceae</taxon>
        <taxon>Rossellomorea</taxon>
    </lineage>
</organism>
<sequence length="191" mass="21726">MRRREIFSARNVTYRGETMKKIIIGIVAVVIMMVSALFFLENSKKNNSYSTPEEALSNVENPRLRVLEIIDTKLYDSVAYVFYYSEVSETPKNYLAAGKINKNKYGWRFDEIIGIGNIDENNAGMSSGKDNYIVGLASKEVEKVQFGIQEAELITIDSKGMKAFLFHDVEPDLMGHTDFGYFDKDGNELPY</sequence>
<evidence type="ECO:0000313" key="2">
    <source>
        <dbReference type="EMBL" id="SCC16962.1"/>
    </source>
</evidence>
<name>A0A1C4CD38_9BACI</name>
<feature type="transmembrane region" description="Helical" evidence="1">
    <location>
        <begin position="21"/>
        <end position="40"/>
    </location>
</feature>
<dbReference type="EMBL" id="FMAU01000003">
    <property type="protein sequence ID" value="SCC16962.1"/>
    <property type="molecule type" value="Genomic_DNA"/>
</dbReference>
<dbReference type="AlphaFoldDB" id="A0A1C4CD38"/>
<gene>
    <name evidence="2" type="ORF">GA0061094_2860</name>
</gene>
<dbReference type="Proteomes" id="UP000181997">
    <property type="component" value="Unassembled WGS sequence"/>
</dbReference>
<reference evidence="3" key="1">
    <citation type="submission" date="2016-08" db="EMBL/GenBank/DDBJ databases">
        <authorList>
            <person name="Varghese N."/>
            <person name="Submissions Spin"/>
        </authorList>
    </citation>
    <scope>NUCLEOTIDE SEQUENCE [LARGE SCALE GENOMIC DNA]</scope>
    <source>
        <strain evidence="3">SGD-1123</strain>
    </source>
</reference>
<accession>A0A1C4CD38</accession>
<keyword evidence="1" id="KW-1133">Transmembrane helix</keyword>
<keyword evidence="1" id="KW-0472">Membrane</keyword>
<keyword evidence="1" id="KW-0812">Transmembrane</keyword>
<evidence type="ECO:0000256" key="1">
    <source>
        <dbReference type="SAM" id="Phobius"/>
    </source>
</evidence>